<dbReference type="AlphaFoldDB" id="A0A850LHP8"/>
<dbReference type="OMA" id="WLYFNYA"/>
<name>A0A850LHP8_9RHOB</name>
<dbReference type="PROSITE" id="PS50931">
    <property type="entry name" value="HTH_LYSR"/>
    <property type="match status" value="1"/>
</dbReference>
<dbReference type="Gene3D" id="3.40.190.10">
    <property type="entry name" value="Periplasmic binding protein-like II"/>
    <property type="match status" value="2"/>
</dbReference>
<protein>
    <submittedName>
        <fullName evidence="6">LysR family transcriptional regulator</fullName>
    </submittedName>
</protein>
<evidence type="ECO:0000256" key="1">
    <source>
        <dbReference type="ARBA" id="ARBA00009437"/>
    </source>
</evidence>
<accession>A0A850LHP8</accession>
<feature type="domain" description="HTH lysR-type" evidence="5">
    <location>
        <begin position="5"/>
        <end position="62"/>
    </location>
</feature>
<evidence type="ECO:0000256" key="4">
    <source>
        <dbReference type="ARBA" id="ARBA00023163"/>
    </source>
</evidence>
<dbReference type="GO" id="GO:0003700">
    <property type="term" value="F:DNA-binding transcription factor activity"/>
    <property type="evidence" value="ECO:0007669"/>
    <property type="project" value="InterPro"/>
</dbReference>
<keyword evidence="2" id="KW-0805">Transcription regulation</keyword>
<evidence type="ECO:0000313" key="7">
    <source>
        <dbReference type="Proteomes" id="UP000565723"/>
    </source>
</evidence>
<dbReference type="Proteomes" id="UP000565723">
    <property type="component" value="Unassembled WGS sequence"/>
</dbReference>
<keyword evidence="4" id="KW-0804">Transcription</keyword>
<dbReference type="InterPro" id="IPR036388">
    <property type="entry name" value="WH-like_DNA-bd_sf"/>
</dbReference>
<dbReference type="RefSeq" id="WP_011048560.1">
    <property type="nucleotide sequence ID" value="NZ_CP076685.1"/>
</dbReference>
<dbReference type="EMBL" id="JABXIY010000026">
    <property type="protein sequence ID" value="NVK97300.1"/>
    <property type="molecule type" value="Genomic_DNA"/>
</dbReference>
<keyword evidence="3" id="KW-0238">DNA-binding</keyword>
<evidence type="ECO:0000259" key="5">
    <source>
        <dbReference type="PROSITE" id="PS50931"/>
    </source>
</evidence>
<evidence type="ECO:0000313" key="6">
    <source>
        <dbReference type="EMBL" id="NVK97300.1"/>
    </source>
</evidence>
<dbReference type="InterPro" id="IPR036390">
    <property type="entry name" value="WH_DNA-bd_sf"/>
</dbReference>
<reference evidence="6 7" key="1">
    <citation type="journal article" date="2020" name="Proc. Natl. Acad. Sci. U.S.A.">
        <title>Ecological drivers of bacterial community assembly in synthetic phycospheres.</title>
        <authorList>
            <person name="Fu H."/>
            <person name="Uchimiya M."/>
            <person name="Gore J."/>
            <person name="Moran M.A."/>
        </authorList>
    </citation>
    <scope>NUCLEOTIDE SEQUENCE [LARGE SCALE GENOMIC DNA]</scope>
    <source>
        <strain evidence="6">HF-Din03</strain>
    </source>
</reference>
<dbReference type="PANTHER" id="PTHR30537:SF79">
    <property type="entry name" value="TRANSCRIPTIONAL REGULATOR-RELATED"/>
    <property type="match status" value="1"/>
</dbReference>
<dbReference type="Pfam" id="PF00126">
    <property type="entry name" value="HTH_1"/>
    <property type="match status" value="1"/>
</dbReference>
<dbReference type="Pfam" id="PF03466">
    <property type="entry name" value="LysR_substrate"/>
    <property type="match status" value="1"/>
</dbReference>
<organism evidence="6 7">
    <name type="scientific">Ruegeria pomeroyi</name>
    <dbReference type="NCBI Taxonomy" id="89184"/>
    <lineage>
        <taxon>Bacteria</taxon>
        <taxon>Pseudomonadati</taxon>
        <taxon>Pseudomonadota</taxon>
        <taxon>Alphaproteobacteria</taxon>
        <taxon>Rhodobacterales</taxon>
        <taxon>Roseobacteraceae</taxon>
        <taxon>Ruegeria</taxon>
    </lineage>
</organism>
<dbReference type="SUPFAM" id="SSF53850">
    <property type="entry name" value="Periplasmic binding protein-like II"/>
    <property type="match status" value="1"/>
</dbReference>
<evidence type="ECO:0000256" key="3">
    <source>
        <dbReference type="ARBA" id="ARBA00023125"/>
    </source>
</evidence>
<dbReference type="PANTHER" id="PTHR30537">
    <property type="entry name" value="HTH-TYPE TRANSCRIPTIONAL REGULATOR"/>
    <property type="match status" value="1"/>
</dbReference>
<dbReference type="SUPFAM" id="SSF46785">
    <property type="entry name" value="Winged helix' DNA-binding domain"/>
    <property type="match status" value="1"/>
</dbReference>
<dbReference type="GO" id="GO:0043565">
    <property type="term" value="F:sequence-specific DNA binding"/>
    <property type="evidence" value="ECO:0007669"/>
    <property type="project" value="TreeGrafter"/>
</dbReference>
<comment type="similarity">
    <text evidence="1">Belongs to the LysR transcriptional regulatory family.</text>
</comment>
<dbReference type="PRINTS" id="PR00039">
    <property type="entry name" value="HTHLYSR"/>
</dbReference>
<dbReference type="InterPro" id="IPR005119">
    <property type="entry name" value="LysR_subst-bd"/>
</dbReference>
<gene>
    <name evidence="6" type="ORF">HW564_10255</name>
</gene>
<proteinExistence type="inferred from homology"/>
<sequence length="294" mass="31308">MARLPNPVWLRTFEAAARHLNFTEAARELGLTQTAVSLHIRSLEAELGEPLFTRAARRLGLTELGRSYALSVRQALADVALSTSSLFGPARRGILRLRAPISSAAYWLAATLPDFAADHPGIPVRLVSNIWDDGPAAGGVDVDIRLGRGDWAGLVTEKLCDETIVPVIRAGAPEQPLPALQAHQLIHILGYEDNWPRWFAAQGLPAPTGGSLYSVDTTVAALQLVMAGAGLAIVLTRFAQGAIAQGAPLRLAGPPIPFSQAHYLVRPERAAPPGAPAQLYLDWLRARLAADAAG</sequence>
<evidence type="ECO:0000256" key="2">
    <source>
        <dbReference type="ARBA" id="ARBA00023015"/>
    </source>
</evidence>
<dbReference type="InterPro" id="IPR000847">
    <property type="entry name" value="LysR_HTH_N"/>
</dbReference>
<dbReference type="GO" id="GO:0006351">
    <property type="term" value="P:DNA-templated transcription"/>
    <property type="evidence" value="ECO:0007669"/>
    <property type="project" value="TreeGrafter"/>
</dbReference>
<dbReference type="InterPro" id="IPR058163">
    <property type="entry name" value="LysR-type_TF_proteobact-type"/>
</dbReference>
<comment type="caution">
    <text evidence="6">The sequence shown here is derived from an EMBL/GenBank/DDBJ whole genome shotgun (WGS) entry which is preliminary data.</text>
</comment>
<dbReference type="Gene3D" id="1.10.10.10">
    <property type="entry name" value="Winged helix-like DNA-binding domain superfamily/Winged helix DNA-binding domain"/>
    <property type="match status" value="1"/>
</dbReference>